<dbReference type="PROSITE" id="PS50994">
    <property type="entry name" value="INTEGRASE"/>
    <property type="match status" value="1"/>
</dbReference>
<accession>A0A5B6VNI9</accession>
<evidence type="ECO:0000313" key="2">
    <source>
        <dbReference type="EMBL" id="KAA3470548.1"/>
    </source>
</evidence>
<dbReference type="Proteomes" id="UP000325315">
    <property type="component" value="Unassembled WGS sequence"/>
</dbReference>
<organism evidence="2 3">
    <name type="scientific">Gossypium australe</name>
    <dbReference type="NCBI Taxonomy" id="47621"/>
    <lineage>
        <taxon>Eukaryota</taxon>
        <taxon>Viridiplantae</taxon>
        <taxon>Streptophyta</taxon>
        <taxon>Embryophyta</taxon>
        <taxon>Tracheophyta</taxon>
        <taxon>Spermatophyta</taxon>
        <taxon>Magnoliopsida</taxon>
        <taxon>eudicotyledons</taxon>
        <taxon>Gunneridae</taxon>
        <taxon>Pentapetalae</taxon>
        <taxon>rosids</taxon>
        <taxon>malvids</taxon>
        <taxon>Malvales</taxon>
        <taxon>Malvaceae</taxon>
        <taxon>Malvoideae</taxon>
        <taxon>Gossypium</taxon>
    </lineage>
</organism>
<dbReference type="Pfam" id="PF24626">
    <property type="entry name" value="SH3_Tf2-1"/>
    <property type="match status" value="1"/>
</dbReference>
<dbReference type="EMBL" id="SMMG02000006">
    <property type="protein sequence ID" value="KAA3470548.1"/>
    <property type="molecule type" value="Genomic_DNA"/>
</dbReference>
<name>A0A5B6VNI9_9ROSI</name>
<dbReference type="PANTHER" id="PTHR45835:SF99">
    <property type="entry name" value="CHROMO DOMAIN-CONTAINING PROTEIN-RELATED"/>
    <property type="match status" value="1"/>
</dbReference>
<evidence type="ECO:0000313" key="3">
    <source>
        <dbReference type="Proteomes" id="UP000325315"/>
    </source>
</evidence>
<feature type="domain" description="Integrase catalytic" evidence="1">
    <location>
        <begin position="153"/>
        <end position="266"/>
    </location>
</feature>
<dbReference type="InterPro" id="IPR036397">
    <property type="entry name" value="RNaseH_sf"/>
</dbReference>
<dbReference type="InterPro" id="IPR056924">
    <property type="entry name" value="SH3_Tf2-1"/>
</dbReference>
<evidence type="ECO:0000259" key="1">
    <source>
        <dbReference type="PROSITE" id="PS50994"/>
    </source>
</evidence>
<comment type="caution">
    <text evidence="2">The sequence shown here is derived from an EMBL/GenBank/DDBJ whole genome shotgun (WGS) entry which is preliminary data.</text>
</comment>
<keyword evidence="3" id="KW-1185">Reference proteome</keyword>
<proteinExistence type="predicted"/>
<dbReference type="GO" id="GO:0015074">
    <property type="term" value="P:DNA integration"/>
    <property type="evidence" value="ECO:0007669"/>
    <property type="project" value="InterPro"/>
</dbReference>
<gene>
    <name evidence="2" type="ORF">EPI10_016247</name>
</gene>
<reference evidence="3" key="1">
    <citation type="journal article" date="2019" name="Plant Biotechnol. J.">
        <title>Genome sequencing of the Australian wild diploid species Gossypium australe highlights disease resistance and delayed gland morphogenesis.</title>
        <authorList>
            <person name="Cai Y."/>
            <person name="Cai X."/>
            <person name="Wang Q."/>
            <person name="Wang P."/>
            <person name="Zhang Y."/>
            <person name="Cai C."/>
            <person name="Xu Y."/>
            <person name="Wang K."/>
            <person name="Zhou Z."/>
            <person name="Wang C."/>
            <person name="Geng S."/>
            <person name="Li B."/>
            <person name="Dong Q."/>
            <person name="Hou Y."/>
            <person name="Wang H."/>
            <person name="Ai P."/>
            <person name="Liu Z."/>
            <person name="Yi F."/>
            <person name="Sun M."/>
            <person name="An G."/>
            <person name="Cheng J."/>
            <person name="Zhang Y."/>
            <person name="Shi Q."/>
            <person name="Xie Y."/>
            <person name="Shi X."/>
            <person name="Chang Y."/>
            <person name="Huang F."/>
            <person name="Chen Y."/>
            <person name="Hong S."/>
            <person name="Mi L."/>
            <person name="Sun Q."/>
            <person name="Zhang L."/>
            <person name="Zhou B."/>
            <person name="Peng R."/>
            <person name="Zhang X."/>
            <person name="Liu F."/>
        </authorList>
    </citation>
    <scope>NUCLEOTIDE SEQUENCE [LARGE SCALE GENOMIC DNA]</scope>
    <source>
        <strain evidence="3">cv. PA1801</strain>
    </source>
</reference>
<sequence length="436" mass="51113">MTQKDLNLQQRRWLELLKDYELVIDYHQRKANVVADALSRKSLFALREMNMRLTLSDDGSILAELKARPILLQQICEAQKCDEELQAKRVQCESTSDLDFQIGADDCLMFRGRICVPRDAELIQKILHEAHSGCLSVHPGGMKMYNDLNKLYCGQWKWDRITMDFVTELPLTQKKKDVVWVVVDRLTKSAHFILVRTDYSLDRLVELYIVEIVRLHGVLISIISDRDPRFTSRFCKTLQEALGTKLNFSTAFHLQTDDQFERTIESSIKMVPYEALYGRKCRTLFYWIEFSERQIHKVDLVREIEEKVKVICDCLKLASDRQKSYANLKRTEIEFQVGDKVFWKASPWKKILRFGRKGKLSPHFIVPYEVVQRIGLVAYRLALPTELERIHNVFHVSMLHCYRSDLSHIISPTEVEIRPDMTYGEEPIKILAREVR</sequence>
<dbReference type="InterPro" id="IPR012337">
    <property type="entry name" value="RNaseH-like_sf"/>
</dbReference>
<dbReference type="InterPro" id="IPR001584">
    <property type="entry name" value="Integrase_cat-core"/>
</dbReference>
<dbReference type="Gene3D" id="3.30.420.10">
    <property type="entry name" value="Ribonuclease H-like superfamily/Ribonuclease H"/>
    <property type="match status" value="1"/>
</dbReference>
<dbReference type="PANTHER" id="PTHR45835">
    <property type="entry name" value="YALI0A06105P"/>
    <property type="match status" value="1"/>
</dbReference>
<protein>
    <submittedName>
        <fullName evidence="2">DNA/RNA polymerases superfamily protein</fullName>
    </submittedName>
</protein>
<dbReference type="SUPFAM" id="SSF53098">
    <property type="entry name" value="Ribonuclease H-like"/>
    <property type="match status" value="1"/>
</dbReference>
<dbReference type="AlphaFoldDB" id="A0A5B6VNI9"/>
<dbReference type="GO" id="GO:0003676">
    <property type="term" value="F:nucleic acid binding"/>
    <property type="evidence" value="ECO:0007669"/>
    <property type="project" value="InterPro"/>
</dbReference>